<feature type="domain" description="RNA polymerase sigma factor 70 region 4 type 2" evidence="8">
    <location>
        <begin position="100"/>
        <end position="151"/>
    </location>
</feature>
<dbReference type="PANTHER" id="PTHR43133:SF25">
    <property type="entry name" value="RNA POLYMERASE SIGMA FACTOR RFAY-RELATED"/>
    <property type="match status" value="1"/>
</dbReference>
<sequence length="171" mass="19739">MPERELIISLMPSLRAFARSLTRNASEADDLVQETLLRALSSLHQFRPGTNMKAWLFRIERNVFYTNYRKRHREGTVLSREVEDMPWVEAPQEWSIKARAMNNALAQLPNDQKEALLLVSGTGLSYEEAAKQCGCALGTIKSRVSRARSRLLLLLQVYHHDEFMEIERHSL</sequence>
<evidence type="ECO:0000313" key="10">
    <source>
        <dbReference type="Proteomes" id="UP001215503"/>
    </source>
</evidence>
<protein>
    <recommendedName>
        <fullName evidence="6">RNA polymerase sigma factor</fullName>
    </recommendedName>
</protein>
<dbReference type="InterPro" id="IPR000838">
    <property type="entry name" value="RNA_pol_sigma70_ECF_CS"/>
</dbReference>
<dbReference type="SUPFAM" id="SSF88659">
    <property type="entry name" value="Sigma3 and sigma4 domains of RNA polymerase sigma factors"/>
    <property type="match status" value="1"/>
</dbReference>
<accession>A0ABT5YJX9</accession>
<dbReference type="Pfam" id="PF08281">
    <property type="entry name" value="Sigma70_r4_2"/>
    <property type="match status" value="1"/>
</dbReference>
<comment type="similarity">
    <text evidence="1 6">Belongs to the sigma-70 factor family. ECF subfamily.</text>
</comment>
<dbReference type="CDD" id="cd06171">
    <property type="entry name" value="Sigma70_r4"/>
    <property type="match status" value="1"/>
</dbReference>
<dbReference type="InterPro" id="IPR013324">
    <property type="entry name" value="RNA_pol_sigma_r3/r4-like"/>
</dbReference>
<dbReference type="PANTHER" id="PTHR43133">
    <property type="entry name" value="RNA POLYMERASE ECF-TYPE SIGMA FACTO"/>
    <property type="match status" value="1"/>
</dbReference>
<dbReference type="InterPro" id="IPR014284">
    <property type="entry name" value="RNA_pol_sigma-70_dom"/>
</dbReference>
<organism evidence="9 10">
    <name type="scientific">Aquibaculum arenosum</name>
    <dbReference type="NCBI Taxonomy" id="3032591"/>
    <lineage>
        <taxon>Bacteria</taxon>
        <taxon>Pseudomonadati</taxon>
        <taxon>Pseudomonadota</taxon>
        <taxon>Alphaproteobacteria</taxon>
        <taxon>Rhodospirillales</taxon>
        <taxon>Rhodovibrionaceae</taxon>
        <taxon>Aquibaculum</taxon>
    </lineage>
</organism>
<evidence type="ECO:0000256" key="1">
    <source>
        <dbReference type="ARBA" id="ARBA00010641"/>
    </source>
</evidence>
<keyword evidence="3 6" id="KW-0731">Sigma factor</keyword>
<feature type="domain" description="RNA polymerase sigma-70 region 2" evidence="7">
    <location>
        <begin position="8"/>
        <end position="73"/>
    </location>
</feature>
<evidence type="ECO:0000313" key="9">
    <source>
        <dbReference type="EMBL" id="MDF2095251.1"/>
    </source>
</evidence>
<dbReference type="InterPro" id="IPR007627">
    <property type="entry name" value="RNA_pol_sigma70_r2"/>
</dbReference>
<dbReference type="Pfam" id="PF04542">
    <property type="entry name" value="Sigma70_r2"/>
    <property type="match status" value="1"/>
</dbReference>
<dbReference type="InterPro" id="IPR036388">
    <property type="entry name" value="WH-like_DNA-bd_sf"/>
</dbReference>
<dbReference type="InterPro" id="IPR039425">
    <property type="entry name" value="RNA_pol_sigma-70-like"/>
</dbReference>
<keyword evidence="5 6" id="KW-0804">Transcription</keyword>
<evidence type="ECO:0000256" key="3">
    <source>
        <dbReference type="ARBA" id="ARBA00023082"/>
    </source>
</evidence>
<dbReference type="Gene3D" id="1.10.1740.10">
    <property type="match status" value="1"/>
</dbReference>
<evidence type="ECO:0000256" key="4">
    <source>
        <dbReference type="ARBA" id="ARBA00023125"/>
    </source>
</evidence>
<evidence type="ECO:0000256" key="6">
    <source>
        <dbReference type="RuleBase" id="RU000716"/>
    </source>
</evidence>
<keyword evidence="4 6" id="KW-0238">DNA-binding</keyword>
<evidence type="ECO:0000256" key="2">
    <source>
        <dbReference type="ARBA" id="ARBA00023015"/>
    </source>
</evidence>
<dbReference type="NCBIfam" id="TIGR02937">
    <property type="entry name" value="sigma70-ECF"/>
    <property type="match status" value="1"/>
</dbReference>
<dbReference type="EMBL" id="JARHUD010000002">
    <property type="protein sequence ID" value="MDF2095251.1"/>
    <property type="molecule type" value="Genomic_DNA"/>
</dbReference>
<proteinExistence type="inferred from homology"/>
<dbReference type="InterPro" id="IPR013325">
    <property type="entry name" value="RNA_pol_sigma_r2"/>
</dbReference>
<reference evidence="9 10" key="1">
    <citation type="submission" date="2023-03" db="EMBL/GenBank/DDBJ databases">
        <title>Fodinicurvata sp. CAU 1616 isolated from sea sendiment.</title>
        <authorList>
            <person name="Kim W."/>
        </authorList>
    </citation>
    <scope>NUCLEOTIDE SEQUENCE [LARGE SCALE GENOMIC DNA]</scope>
    <source>
        <strain evidence="9 10">CAU 1616</strain>
    </source>
</reference>
<evidence type="ECO:0000256" key="5">
    <source>
        <dbReference type="ARBA" id="ARBA00023163"/>
    </source>
</evidence>
<name>A0ABT5YJX9_9PROT</name>
<dbReference type="Proteomes" id="UP001215503">
    <property type="component" value="Unassembled WGS sequence"/>
</dbReference>
<evidence type="ECO:0000259" key="7">
    <source>
        <dbReference type="Pfam" id="PF04542"/>
    </source>
</evidence>
<evidence type="ECO:0000259" key="8">
    <source>
        <dbReference type="Pfam" id="PF08281"/>
    </source>
</evidence>
<dbReference type="PROSITE" id="PS01063">
    <property type="entry name" value="SIGMA70_ECF"/>
    <property type="match status" value="1"/>
</dbReference>
<dbReference type="InterPro" id="IPR013249">
    <property type="entry name" value="RNA_pol_sigma70_r4_t2"/>
</dbReference>
<gene>
    <name evidence="9" type="ORF">P2G67_04600</name>
</gene>
<comment type="caution">
    <text evidence="9">The sequence shown here is derived from an EMBL/GenBank/DDBJ whole genome shotgun (WGS) entry which is preliminary data.</text>
</comment>
<keyword evidence="2 6" id="KW-0805">Transcription regulation</keyword>
<dbReference type="Gene3D" id="1.10.10.10">
    <property type="entry name" value="Winged helix-like DNA-binding domain superfamily/Winged helix DNA-binding domain"/>
    <property type="match status" value="1"/>
</dbReference>
<dbReference type="SUPFAM" id="SSF88946">
    <property type="entry name" value="Sigma2 domain of RNA polymerase sigma factors"/>
    <property type="match status" value="1"/>
</dbReference>
<keyword evidence="10" id="KW-1185">Reference proteome</keyword>